<evidence type="ECO:0000313" key="4">
    <source>
        <dbReference type="Proteomes" id="UP001431221"/>
    </source>
</evidence>
<dbReference type="SMART" id="SM00421">
    <property type="entry name" value="HTH_LUXR"/>
    <property type="match status" value="1"/>
</dbReference>
<evidence type="ECO:0000259" key="2">
    <source>
        <dbReference type="PROSITE" id="PS50043"/>
    </source>
</evidence>
<evidence type="ECO:0000313" key="3">
    <source>
        <dbReference type="EMBL" id="MCK7615656.1"/>
    </source>
</evidence>
<keyword evidence="1" id="KW-1133">Transmembrane helix</keyword>
<proteinExistence type="predicted"/>
<reference evidence="3" key="1">
    <citation type="submission" date="2022-04" db="EMBL/GenBank/DDBJ databases">
        <title>Roseibium sp. CAU 1639 isolated from mud.</title>
        <authorList>
            <person name="Kim W."/>
        </authorList>
    </citation>
    <scope>NUCLEOTIDE SEQUENCE</scope>
    <source>
        <strain evidence="3">CAU 1639</strain>
    </source>
</reference>
<dbReference type="Gene3D" id="1.10.10.10">
    <property type="entry name" value="Winged helix-like DNA-binding domain superfamily/Winged helix DNA-binding domain"/>
    <property type="match status" value="1"/>
</dbReference>
<accession>A0ABT0H218</accession>
<comment type="caution">
    <text evidence="3">The sequence shown here is derived from an EMBL/GenBank/DDBJ whole genome shotgun (WGS) entry which is preliminary data.</text>
</comment>
<dbReference type="CDD" id="cd06170">
    <property type="entry name" value="LuxR_C_like"/>
    <property type="match status" value="1"/>
</dbReference>
<feature type="transmembrane region" description="Helical" evidence="1">
    <location>
        <begin position="48"/>
        <end position="68"/>
    </location>
</feature>
<dbReference type="EMBL" id="JALNMJ010000029">
    <property type="protein sequence ID" value="MCK7615656.1"/>
    <property type="molecule type" value="Genomic_DNA"/>
</dbReference>
<dbReference type="InterPro" id="IPR000792">
    <property type="entry name" value="Tscrpt_reg_LuxR_C"/>
</dbReference>
<gene>
    <name evidence="3" type="ORF">M0H32_26130</name>
</gene>
<dbReference type="Proteomes" id="UP001431221">
    <property type="component" value="Unassembled WGS sequence"/>
</dbReference>
<keyword evidence="4" id="KW-1185">Reference proteome</keyword>
<dbReference type="InterPro" id="IPR016032">
    <property type="entry name" value="Sig_transdc_resp-reg_C-effctor"/>
</dbReference>
<dbReference type="Pfam" id="PF00196">
    <property type="entry name" value="GerE"/>
    <property type="match status" value="1"/>
</dbReference>
<dbReference type="InterPro" id="IPR036388">
    <property type="entry name" value="WH-like_DNA-bd_sf"/>
</dbReference>
<feature type="transmembrane region" description="Helical" evidence="1">
    <location>
        <begin position="9"/>
        <end position="28"/>
    </location>
</feature>
<keyword evidence="1" id="KW-0812">Transmembrane</keyword>
<sequence length="187" mass="20535">MPTLPNWKIAWPWLLFGLQGICIFFLVTEEVVDWFWGENPASVIGNDIVENLIVAALVVSLVATGFEVRKTMTRQKRLEQQVKAASGAFAVMLEEHFESWALTPSESDVALLALKGFSIAEIASIRKTAEGTVKAQCNAIYRKAGVSGRPQLLSLFIDELLYGSLLSERAPDDGEADVVRPANRAQA</sequence>
<dbReference type="PROSITE" id="PS50043">
    <property type="entry name" value="HTH_LUXR_2"/>
    <property type="match status" value="1"/>
</dbReference>
<dbReference type="SUPFAM" id="SSF46894">
    <property type="entry name" value="C-terminal effector domain of the bipartite response regulators"/>
    <property type="match status" value="1"/>
</dbReference>
<evidence type="ECO:0000256" key="1">
    <source>
        <dbReference type="SAM" id="Phobius"/>
    </source>
</evidence>
<name>A0ABT0H218_9HYPH</name>
<protein>
    <submittedName>
        <fullName evidence="3">Helix-turn-helix transcriptional regulator</fullName>
    </submittedName>
</protein>
<organism evidence="3 4">
    <name type="scientific">Roseibium sediminicola</name>
    <dbReference type="NCBI Taxonomy" id="2933272"/>
    <lineage>
        <taxon>Bacteria</taxon>
        <taxon>Pseudomonadati</taxon>
        <taxon>Pseudomonadota</taxon>
        <taxon>Alphaproteobacteria</taxon>
        <taxon>Hyphomicrobiales</taxon>
        <taxon>Stappiaceae</taxon>
        <taxon>Roseibium</taxon>
    </lineage>
</organism>
<keyword evidence="1" id="KW-0472">Membrane</keyword>
<dbReference type="RefSeq" id="WP_248159421.1">
    <property type="nucleotide sequence ID" value="NZ_JALNMJ010000029.1"/>
</dbReference>
<feature type="domain" description="HTH luxR-type" evidence="2">
    <location>
        <begin position="95"/>
        <end position="160"/>
    </location>
</feature>